<dbReference type="EMBL" id="UYRS01018342">
    <property type="protein sequence ID" value="VDK33233.1"/>
    <property type="molecule type" value="Genomic_DNA"/>
</dbReference>
<protein>
    <submittedName>
        <fullName evidence="1 3">Uncharacterized protein</fullName>
    </submittedName>
</protein>
<evidence type="ECO:0000313" key="3">
    <source>
        <dbReference type="WBParaSite" id="TASK_0000431201-mRNA-1"/>
    </source>
</evidence>
<reference evidence="1 2" key="2">
    <citation type="submission" date="2018-11" db="EMBL/GenBank/DDBJ databases">
        <authorList>
            <consortium name="Pathogen Informatics"/>
        </authorList>
    </citation>
    <scope>NUCLEOTIDE SEQUENCE [LARGE SCALE GENOMIC DNA]</scope>
</reference>
<organism evidence="3">
    <name type="scientific">Taenia asiatica</name>
    <name type="common">Asian tapeworm</name>
    <dbReference type="NCBI Taxonomy" id="60517"/>
    <lineage>
        <taxon>Eukaryota</taxon>
        <taxon>Metazoa</taxon>
        <taxon>Spiralia</taxon>
        <taxon>Lophotrochozoa</taxon>
        <taxon>Platyhelminthes</taxon>
        <taxon>Cestoda</taxon>
        <taxon>Eucestoda</taxon>
        <taxon>Cyclophyllidea</taxon>
        <taxon>Taeniidae</taxon>
        <taxon>Taenia</taxon>
    </lineage>
</organism>
<dbReference type="WBParaSite" id="TASK_0000431201-mRNA-1">
    <property type="protein sequence ID" value="TASK_0000431201-mRNA-1"/>
    <property type="gene ID" value="TASK_0000431201"/>
</dbReference>
<dbReference type="OrthoDB" id="6234980at2759"/>
<proteinExistence type="predicted"/>
<name>A0A0R3W346_TAEAS</name>
<dbReference type="Proteomes" id="UP000282613">
    <property type="component" value="Unassembled WGS sequence"/>
</dbReference>
<sequence length="156" mass="17770">MNRGGRGPNRYRGFEEQPTTTNGVYGFEVLSQVQATKAEAVNRALPCCLPPLLPVERPPCRRRSLLTDLVAVNPRVKYFIAPRLCSFREPPYTPKANKRDIYVGDRCSEVKPRLVECRKRNTSGLLIAKSAKVDYFVAPRLKSSREVPWICRCDCR</sequence>
<gene>
    <name evidence="1" type="ORF">TASK_LOCUS4313</name>
</gene>
<reference evidence="3" key="1">
    <citation type="submission" date="2017-02" db="UniProtKB">
        <authorList>
            <consortium name="WormBaseParasite"/>
        </authorList>
    </citation>
    <scope>IDENTIFICATION</scope>
</reference>
<evidence type="ECO:0000313" key="2">
    <source>
        <dbReference type="Proteomes" id="UP000282613"/>
    </source>
</evidence>
<evidence type="ECO:0000313" key="1">
    <source>
        <dbReference type="EMBL" id="VDK33233.1"/>
    </source>
</evidence>
<accession>A0A0R3W346</accession>
<dbReference type="AlphaFoldDB" id="A0A0R3W346"/>
<keyword evidence="2" id="KW-1185">Reference proteome</keyword>